<protein>
    <submittedName>
        <fullName evidence="1">Uncharacterized protein</fullName>
    </submittedName>
</protein>
<reference evidence="1 2" key="1">
    <citation type="submission" date="2016-10" db="EMBL/GenBank/DDBJ databases">
        <authorList>
            <person name="de Groot N.N."/>
        </authorList>
    </citation>
    <scope>NUCLEOTIDE SEQUENCE [LARGE SCALE GENOMIC DNA]</scope>
    <source>
        <strain evidence="1 2">CGMCC 1.8712</strain>
    </source>
</reference>
<dbReference type="AlphaFoldDB" id="A0A1H4A7X4"/>
<dbReference type="EMBL" id="FNQT01000005">
    <property type="protein sequence ID" value="SEA31771.1"/>
    <property type="molecule type" value="Genomic_DNA"/>
</dbReference>
<accession>A0A1H4A7X4</accession>
<keyword evidence="2" id="KW-1185">Reference proteome</keyword>
<gene>
    <name evidence="1" type="ORF">SAMN04488065_2631</name>
</gene>
<dbReference type="RefSeq" id="WP_092635542.1">
    <property type="nucleotide sequence ID" value="NZ_FNQT01000005.1"/>
</dbReference>
<evidence type="ECO:0000313" key="1">
    <source>
        <dbReference type="EMBL" id="SEA31771.1"/>
    </source>
</evidence>
<dbReference type="STRING" id="555874.SAMN04488065_2631"/>
<name>A0A1H4A7X4_9EURY</name>
<evidence type="ECO:0000313" key="2">
    <source>
        <dbReference type="Proteomes" id="UP000236755"/>
    </source>
</evidence>
<proteinExistence type="predicted"/>
<dbReference type="Proteomes" id="UP000236755">
    <property type="component" value="Unassembled WGS sequence"/>
</dbReference>
<organism evidence="1 2">
    <name type="scientific">Haloplanus vescus</name>
    <dbReference type="NCBI Taxonomy" id="555874"/>
    <lineage>
        <taxon>Archaea</taxon>
        <taxon>Methanobacteriati</taxon>
        <taxon>Methanobacteriota</taxon>
        <taxon>Stenosarchaea group</taxon>
        <taxon>Halobacteria</taxon>
        <taxon>Halobacteriales</taxon>
        <taxon>Haloferacaceae</taxon>
        <taxon>Haloplanus</taxon>
    </lineage>
</organism>
<dbReference type="OrthoDB" id="346404at2157"/>
<sequence>MTKFSLEIVAKNDKVKINLPGDRTFGITSTSSGAAFIPDWNDRHLTWAADEDTGAPFQHVTDETREEPVAKVEYGSEDEYLYEMYSAYGAFGQLKPANWVNADYLWELDVDAYGEVLEEAGVMERSDTRLWFSFTRLKEFIEDLADDKEAFVEFFDRVYDKVEQREAWESDSRLFFTPGLENLVLQRPDGYVMELPMADPVNVFDRMRSARSVDVMCQMFKDPPLSA</sequence>